<dbReference type="OMA" id="SCRANGQ"/>
<keyword evidence="7" id="KW-1015">Disulfide bond</keyword>
<dbReference type="GO" id="GO:0004190">
    <property type="term" value="F:aspartic-type endopeptidase activity"/>
    <property type="evidence" value="ECO:0007669"/>
    <property type="project" value="UniProtKB-KW"/>
</dbReference>
<keyword evidence="4 9" id="KW-0064">Aspartyl protease</keyword>
<organism evidence="12 13">
    <name type="scientific">Syncephalastrum racemosum</name>
    <name type="common">Filamentous fungus</name>
    <dbReference type="NCBI Taxonomy" id="13706"/>
    <lineage>
        <taxon>Eukaryota</taxon>
        <taxon>Fungi</taxon>
        <taxon>Fungi incertae sedis</taxon>
        <taxon>Mucoromycota</taxon>
        <taxon>Mucoromycotina</taxon>
        <taxon>Mucoromycetes</taxon>
        <taxon>Mucorales</taxon>
        <taxon>Syncephalastraceae</taxon>
        <taxon>Syncephalastrum</taxon>
    </lineage>
</organism>
<protein>
    <submittedName>
        <fullName evidence="12">Aspartic peptidase domain-containing protein</fullName>
    </submittedName>
</protein>
<dbReference type="InterPro" id="IPR001461">
    <property type="entry name" value="Aspartic_peptidase_A1"/>
</dbReference>
<feature type="active site" evidence="8">
    <location>
        <position position="84"/>
    </location>
</feature>
<feature type="chain" id="PRO_5013253550" evidence="10">
    <location>
        <begin position="19"/>
        <end position="451"/>
    </location>
</feature>
<dbReference type="InterPro" id="IPR034164">
    <property type="entry name" value="Pepsin-like_dom"/>
</dbReference>
<dbReference type="CDD" id="cd05471">
    <property type="entry name" value="pepsin_like"/>
    <property type="match status" value="1"/>
</dbReference>
<dbReference type="GO" id="GO:0006508">
    <property type="term" value="P:proteolysis"/>
    <property type="evidence" value="ECO:0007669"/>
    <property type="project" value="UniProtKB-KW"/>
</dbReference>
<keyword evidence="2 9" id="KW-0645">Protease</keyword>
<evidence type="ECO:0000256" key="3">
    <source>
        <dbReference type="ARBA" id="ARBA00022729"/>
    </source>
</evidence>
<dbReference type="InterPro" id="IPR001969">
    <property type="entry name" value="Aspartic_peptidase_AS"/>
</dbReference>
<dbReference type="Gene3D" id="2.40.70.10">
    <property type="entry name" value="Acid Proteases"/>
    <property type="match status" value="2"/>
</dbReference>
<dbReference type="PRINTS" id="PR00792">
    <property type="entry name" value="PEPSIN"/>
</dbReference>
<accession>A0A1X2HI26</accession>
<gene>
    <name evidence="12" type="ORF">BCR43DRAFT_503546</name>
</gene>
<dbReference type="InParanoid" id="A0A1X2HI26"/>
<evidence type="ECO:0000259" key="11">
    <source>
        <dbReference type="PROSITE" id="PS51767"/>
    </source>
</evidence>
<keyword evidence="6" id="KW-0865">Zymogen</keyword>
<evidence type="ECO:0000313" key="12">
    <source>
        <dbReference type="EMBL" id="ORY98754.1"/>
    </source>
</evidence>
<proteinExistence type="inferred from homology"/>
<dbReference type="PANTHER" id="PTHR47966:SF65">
    <property type="entry name" value="ASPARTIC-TYPE ENDOPEPTIDASE"/>
    <property type="match status" value="1"/>
</dbReference>
<evidence type="ECO:0000256" key="10">
    <source>
        <dbReference type="SAM" id="SignalP"/>
    </source>
</evidence>
<evidence type="ECO:0000313" key="13">
    <source>
        <dbReference type="Proteomes" id="UP000242180"/>
    </source>
</evidence>
<dbReference type="InterPro" id="IPR033121">
    <property type="entry name" value="PEPTIDASE_A1"/>
</dbReference>
<feature type="signal peptide" evidence="10">
    <location>
        <begin position="1"/>
        <end position="18"/>
    </location>
</feature>
<keyword evidence="13" id="KW-1185">Reference proteome</keyword>
<dbReference type="OrthoDB" id="771136at2759"/>
<dbReference type="PANTHER" id="PTHR47966">
    <property type="entry name" value="BETA-SITE APP-CLEAVING ENZYME, ISOFORM A-RELATED"/>
    <property type="match status" value="1"/>
</dbReference>
<feature type="domain" description="Peptidase A1" evidence="11">
    <location>
        <begin position="66"/>
        <end position="438"/>
    </location>
</feature>
<dbReference type="AlphaFoldDB" id="A0A1X2HI26"/>
<keyword evidence="5 9" id="KW-0378">Hydrolase</keyword>
<dbReference type="EMBL" id="MCGN01000003">
    <property type="protein sequence ID" value="ORY98754.1"/>
    <property type="molecule type" value="Genomic_DNA"/>
</dbReference>
<keyword evidence="3 10" id="KW-0732">Signal</keyword>
<evidence type="ECO:0000256" key="4">
    <source>
        <dbReference type="ARBA" id="ARBA00022750"/>
    </source>
</evidence>
<dbReference type="FunFam" id="2.40.70.10:FF:000008">
    <property type="entry name" value="Cathepsin D"/>
    <property type="match status" value="1"/>
</dbReference>
<evidence type="ECO:0000256" key="9">
    <source>
        <dbReference type="RuleBase" id="RU000454"/>
    </source>
</evidence>
<dbReference type="FunCoup" id="A0A1X2HI26">
    <property type="interactions" value="53"/>
</dbReference>
<name>A0A1X2HI26_SYNRA</name>
<evidence type="ECO:0000256" key="6">
    <source>
        <dbReference type="ARBA" id="ARBA00023145"/>
    </source>
</evidence>
<dbReference type="Pfam" id="PF00026">
    <property type="entry name" value="Asp"/>
    <property type="match status" value="2"/>
</dbReference>
<comment type="caution">
    <text evidence="12">The sequence shown here is derived from an EMBL/GenBank/DDBJ whole genome shotgun (WGS) entry which is preliminary data.</text>
</comment>
<evidence type="ECO:0000256" key="8">
    <source>
        <dbReference type="PIRSR" id="PIRSR601461-1"/>
    </source>
</evidence>
<evidence type="ECO:0000256" key="5">
    <source>
        <dbReference type="ARBA" id="ARBA00022801"/>
    </source>
</evidence>
<dbReference type="STRING" id="13706.A0A1X2HI26"/>
<dbReference type="SUPFAM" id="SSF50630">
    <property type="entry name" value="Acid proteases"/>
    <property type="match status" value="1"/>
</dbReference>
<sequence length="451" mass="49512">MLCLCSLFVLGFILGAVADVQRQQQETKTISLPIQKQSRKIRHQRSAFRKRDGHPAKLYNDEGSEYLITVGIGTPPQNFTVALDTGSADLWVPSTDCATQSCPLARFERQNSSTISDTGETFAITYGIGSANGSYVRDTVSVGNISAPAQQFGLAANTDSIIAPGIDLNALLFQQQQQKDQQHVPEDDHMQLLANGILGLGFPDLVSSRTEQKQGYDPFVFRLAQLGLIEQPVFSIYMGSIYDRGWAGTLLLGGTDPRFYEGDTLYAPVIPLPNATNNTYWMVQGRAISLRAENRTVLLDETLNRGFVMDTGTTLTYLDRDLAERLVMAAVENKDHVALDEASGIFIVHCGTAQSTQQLELVLDNLRITLPVRDLVIPLDADTPEEATQCMFGFAPWLSSTDSKQLDQKKEHIVLVGDTVLRSLYLTFDIGQTRIGFAKARGADASLTPVD</sequence>
<dbReference type="PROSITE" id="PS00141">
    <property type="entry name" value="ASP_PROTEASE"/>
    <property type="match status" value="1"/>
</dbReference>
<dbReference type="Proteomes" id="UP000242180">
    <property type="component" value="Unassembled WGS sequence"/>
</dbReference>
<feature type="active site" evidence="8">
    <location>
        <position position="310"/>
    </location>
</feature>
<evidence type="ECO:0000256" key="7">
    <source>
        <dbReference type="ARBA" id="ARBA00023157"/>
    </source>
</evidence>
<comment type="similarity">
    <text evidence="1 9">Belongs to the peptidase A1 family.</text>
</comment>
<reference evidence="12 13" key="1">
    <citation type="submission" date="2016-07" db="EMBL/GenBank/DDBJ databases">
        <title>Pervasive Adenine N6-methylation of Active Genes in Fungi.</title>
        <authorList>
            <consortium name="DOE Joint Genome Institute"/>
            <person name="Mondo S.J."/>
            <person name="Dannebaum R.O."/>
            <person name="Kuo R.C."/>
            <person name="Labutti K."/>
            <person name="Haridas S."/>
            <person name="Kuo A."/>
            <person name="Salamov A."/>
            <person name="Ahrendt S.R."/>
            <person name="Lipzen A."/>
            <person name="Sullivan W."/>
            <person name="Andreopoulos W.B."/>
            <person name="Clum A."/>
            <person name="Lindquist E."/>
            <person name="Daum C."/>
            <person name="Ramamoorthy G.K."/>
            <person name="Gryganskyi A."/>
            <person name="Culley D."/>
            <person name="Magnuson J.K."/>
            <person name="James T.Y."/>
            <person name="O'Malley M.A."/>
            <person name="Stajich J.E."/>
            <person name="Spatafora J.W."/>
            <person name="Visel A."/>
            <person name="Grigoriev I.V."/>
        </authorList>
    </citation>
    <scope>NUCLEOTIDE SEQUENCE [LARGE SCALE GENOMIC DNA]</scope>
    <source>
        <strain evidence="12 13">NRRL 2496</strain>
    </source>
</reference>
<evidence type="ECO:0000256" key="1">
    <source>
        <dbReference type="ARBA" id="ARBA00007447"/>
    </source>
</evidence>
<dbReference type="InterPro" id="IPR021109">
    <property type="entry name" value="Peptidase_aspartic_dom_sf"/>
</dbReference>
<evidence type="ECO:0000256" key="2">
    <source>
        <dbReference type="ARBA" id="ARBA00022670"/>
    </source>
</evidence>
<dbReference type="PROSITE" id="PS51767">
    <property type="entry name" value="PEPTIDASE_A1"/>
    <property type="match status" value="1"/>
</dbReference>